<accession>A0A0G1UFI1</accession>
<organism evidence="1 2">
    <name type="scientific">Candidatus Amesbacteria bacterium GW2011_GWC1_48_10</name>
    <dbReference type="NCBI Taxonomy" id="1618365"/>
    <lineage>
        <taxon>Bacteria</taxon>
        <taxon>Candidatus Amesiibacteriota</taxon>
    </lineage>
</organism>
<comment type="caution">
    <text evidence="1">The sequence shown here is derived from an EMBL/GenBank/DDBJ whole genome shotgun (WGS) entry which is preliminary data.</text>
</comment>
<sequence length="61" mass="6705">MGFKPGGDEFNVRFLVVYQKHKFNGLRFGSFQVIAVVPKEFVGGGPSSAFVAIGKWVVKTK</sequence>
<dbReference type="AlphaFoldDB" id="A0A0G1UFI1"/>
<evidence type="ECO:0000313" key="2">
    <source>
        <dbReference type="Proteomes" id="UP000034877"/>
    </source>
</evidence>
<evidence type="ECO:0000313" key="1">
    <source>
        <dbReference type="EMBL" id="KKU92937.1"/>
    </source>
</evidence>
<proteinExistence type="predicted"/>
<gene>
    <name evidence="1" type="ORF">UY22_C0024G0003</name>
</gene>
<protein>
    <submittedName>
        <fullName evidence="1">Uncharacterized protein</fullName>
    </submittedName>
</protein>
<dbReference type="Proteomes" id="UP000034877">
    <property type="component" value="Unassembled WGS sequence"/>
</dbReference>
<name>A0A0G1UFI1_9BACT</name>
<dbReference type="EMBL" id="LCPE01000024">
    <property type="protein sequence ID" value="KKU92937.1"/>
    <property type="molecule type" value="Genomic_DNA"/>
</dbReference>
<reference evidence="1 2" key="1">
    <citation type="journal article" date="2015" name="Nature">
        <title>rRNA introns, odd ribosomes, and small enigmatic genomes across a large radiation of phyla.</title>
        <authorList>
            <person name="Brown C.T."/>
            <person name="Hug L.A."/>
            <person name="Thomas B.C."/>
            <person name="Sharon I."/>
            <person name="Castelle C.J."/>
            <person name="Singh A."/>
            <person name="Wilkins M.J."/>
            <person name="Williams K.H."/>
            <person name="Banfield J.F."/>
        </authorList>
    </citation>
    <scope>NUCLEOTIDE SEQUENCE [LARGE SCALE GENOMIC DNA]</scope>
</reference>